<sequence length="123" mass="14129">MQEYQFKDEKTIEAIADRLEDEVDNDDFKEVANTFRVLGDLKRLKIIAFLHDQGDLCVYEIAKLLDASIATTSHHLMILRNQGLIQCVKQGKHVIYSLNDDRVLRLIAIAEQINAEQLAGIYR</sequence>
<dbReference type="PANTHER" id="PTHR43132">
    <property type="entry name" value="ARSENICAL RESISTANCE OPERON REPRESSOR ARSR-RELATED"/>
    <property type="match status" value="1"/>
</dbReference>
<evidence type="ECO:0000259" key="4">
    <source>
        <dbReference type="PROSITE" id="PS50987"/>
    </source>
</evidence>
<dbReference type="GO" id="GO:0003677">
    <property type="term" value="F:DNA binding"/>
    <property type="evidence" value="ECO:0007669"/>
    <property type="project" value="UniProtKB-KW"/>
</dbReference>
<dbReference type="InterPro" id="IPR011991">
    <property type="entry name" value="ArsR-like_HTH"/>
</dbReference>
<dbReference type="NCBIfam" id="NF033788">
    <property type="entry name" value="HTH_metalloreg"/>
    <property type="match status" value="1"/>
</dbReference>
<dbReference type="KEGG" id="abae:CL176_11735"/>
<dbReference type="Proteomes" id="UP000263232">
    <property type="component" value="Chromosome"/>
</dbReference>
<dbReference type="OrthoDB" id="9794330at2"/>
<gene>
    <name evidence="5" type="ORF">CL176_11735</name>
</gene>
<reference evidence="5 6" key="1">
    <citation type="submission" date="2017-09" db="EMBL/GenBank/DDBJ databases">
        <title>Complete genome sequence of Oxytococcus suis strain ZY16052.</title>
        <authorList>
            <person name="Li F."/>
        </authorList>
    </citation>
    <scope>NUCLEOTIDE SEQUENCE [LARGE SCALE GENOMIC DNA]</scope>
    <source>
        <strain evidence="5 6">ZY16052</strain>
    </source>
</reference>
<organism evidence="5 6">
    <name type="scientific">Suicoccus acidiformans</name>
    <dbReference type="NCBI Taxonomy" id="2036206"/>
    <lineage>
        <taxon>Bacteria</taxon>
        <taxon>Bacillati</taxon>
        <taxon>Bacillota</taxon>
        <taxon>Bacilli</taxon>
        <taxon>Lactobacillales</taxon>
        <taxon>Aerococcaceae</taxon>
        <taxon>Suicoccus</taxon>
    </lineage>
</organism>
<dbReference type="PANTHER" id="PTHR43132:SF6">
    <property type="entry name" value="HTH-TYPE TRANSCRIPTIONAL REPRESSOR CZRA"/>
    <property type="match status" value="1"/>
</dbReference>
<dbReference type="SUPFAM" id="SSF46785">
    <property type="entry name" value="Winged helix' DNA-binding domain"/>
    <property type="match status" value="1"/>
</dbReference>
<dbReference type="InterPro" id="IPR051011">
    <property type="entry name" value="Metal_resp_trans_reg"/>
</dbReference>
<dbReference type="PROSITE" id="PS50987">
    <property type="entry name" value="HTH_ARSR_2"/>
    <property type="match status" value="1"/>
</dbReference>
<keyword evidence="1" id="KW-0805">Transcription regulation</keyword>
<evidence type="ECO:0000313" key="5">
    <source>
        <dbReference type="EMBL" id="AXY26617.1"/>
    </source>
</evidence>
<evidence type="ECO:0000313" key="6">
    <source>
        <dbReference type="Proteomes" id="UP000263232"/>
    </source>
</evidence>
<feature type="domain" description="HTH arsR-type" evidence="4">
    <location>
        <begin position="23"/>
        <end position="118"/>
    </location>
</feature>
<dbReference type="PRINTS" id="PR00778">
    <property type="entry name" value="HTHARSR"/>
</dbReference>
<proteinExistence type="predicted"/>
<evidence type="ECO:0000256" key="3">
    <source>
        <dbReference type="ARBA" id="ARBA00023163"/>
    </source>
</evidence>
<name>A0A347WNG0_9LACT</name>
<protein>
    <submittedName>
        <fullName evidence="5">Transcriptional regulator</fullName>
    </submittedName>
</protein>
<dbReference type="InterPro" id="IPR001845">
    <property type="entry name" value="HTH_ArsR_DNA-bd_dom"/>
</dbReference>
<accession>A0A347WNG0</accession>
<dbReference type="Gene3D" id="1.10.10.10">
    <property type="entry name" value="Winged helix-like DNA-binding domain superfamily/Winged helix DNA-binding domain"/>
    <property type="match status" value="1"/>
</dbReference>
<dbReference type="CDD" id="cd00090">
    <property type="entry name" value="HTH_ARSR"/>
    <property type="match status" value="1"/>
</dbReference>
<keyword evidence="6" id="KW-1185">Reference proteome</keyword>
<dbReference type="Pfam" id="PF01022">
    <property type="entry name" value="HTH_5"/>
    <property type="match status" value="1"/>
</dbReference>
<evidence type="ECO:0000256" key="1">
    <source>
        <dbReference type="ARBA" id="ARBA00023015"/>
    </source>
</evidence>
<dbReference type="SMART" id="SM00418">
    <property type="entry name" value="HTH_ARSR"/>
    <property type="match status" value="1"/>
</dbReference>
<dbReference type="GO" id="GO:0003700">
    <property type="term" value="F:DNA-binding transcription factor activity"/>
    <property type="evidence" value="ECO:0007669"/>
    <property type="project" value="InterPro"/>
</dbReference>
<dbReference type="InterPro" id="IPR036388">
    <property type="entry name" value="WH-like_DNA-bd_sf"/>
</dbReference>
<dbReference type="AlphaFoldDB" id="A0A347WNG0"/>
<keyword evidence="2" id="KW-0238">DNA-binding</keyword>
<dbReference type="InterPro" id="IPR036390">
    <property type="entry name" value="WH_DNA-bd_sf"/>
</dbReference>
<dbReference type="RefSeq" id="WP_118991472.1">
    <property type="nucleotide sequence ID" value="NZ_CP023434.1"/>
</dbReference>
<keyword evidence="3" id="KW-0804">Transcription</keyword>
<dbReference type="EMBL" id="CP023434">
    <property type="protein sequence ID" value="AXY26617.1"/>
    <property type="molecule type" value="Genomic_DNA"/>
</dbReference>
<evidence type="ECO:0000256" key="2">
    <source>
        <dbReference type="ARBA" id="ARBA00023125"/>
    </source>
</evidence>